<reference evidence="1 2" key="1">
    <citation type="submission" date="2020-05" db="EMBL/GenBank/DDBJ databases">
        <title>Genome Sequencing of Type Strains.</title>
        <authorList>
            <person name="Lemaire J.F."/>
            <person name="Inderbitzin P."/>
            <person name="Gregorio O.A."/>
            <person name="Collins S.B."/>
            <person name="Wespe N."/>
            <person name="Knight-Connoni V."/>
        </authorList>
    </citation>
    <scope>NUCLEOTIDE SEQUENCE [LARGE SCALE GENOMIC DNA]</scope>
    <source>
        <strain evidence="1 2">ATCC 19096</strain>
    </source>
</reference>
<keyword evidence="2" id="KW-1185">Reference proteome</keyword>
<dbReference type="EMBL" id="JABMCE010000052">
    <property type="protein sequence ID" value="NUU12854.1"/>
    <property type="molecule type" value="Genomic_DNA"/>
</dbReference>
<gene>
    <name evidence="1" type="ORF">HP507_03235</name>
</gene>
<organism evidence="1 2">
    <name type="scientific">Curtobacterium pusillum</name>
    <dbReference type="NCBI Taxonomy" id="69373"/>
    <lineage>
        <taxon>Bacteria</taxon>
        <taxon>Bacillati</taxon>
        <taxon>Actinomycetota</taxon>
        <taxon>Actinomycetes</taxon>
        <taxon>Micrococcales</taxon>
        <taxon>Microbacteriaceae</taxon>
        <taxon>Curtobacterium</taxon>
    </lineage>
</organism>
<evidence type="ECO:0000313" key="2">
    <source>
        <dbReference type="Proteomes" id="UP000573001"/>
    </source>
</evidence>
<name>A0ABX2M3Z2_9MICO</name>
<sequence>MMTDDELLEVLLRVIRDVGGASGGLEVRGDTVPGPGLVRGWIVARGGSSFLLSADGGMLQYTEPGVSDDRALELFRAGRRSQVPDGALERAGFRR</sequence>
<protein>
    <recommendedName>
        <fullName evidence="3">Immunity protein 35 domain-containing protein</fullName>
    </recommendedName>
</protein>
<dbReference type="Proteomes" id="UP000573001">
    <property type="component" value="Unassembled WGS sequence"/>
</dbReference>
<dbReference type="RefSeq" id="WP_175350416.1">
    <property type="nucleotide sequence ID" value="NZ_BAAAWQ010000001.1"/>
</dbReference>
<proteinExistence type="predicted"/>
<evidence type="ECO:0000313" key="1">
    <source>
        <dbReference type="EMBL" id="NUU12854.1"/>
    </source>
</evidence>
<comment type="caution">
    <text evidence="1">The sequence shown here is derived from an EMBL/GenBank/DDBJ whole genome shotgun (WGS) entry which is preliminary data.</text>
</comment>
<evidence type="ECO:0008006" key="3">
    <source>
        <dbReference type="Google" id="ProtNLM"/>
    </source>
</evidence>
<accession>A0ABX2M3Z2</accession>